<evidence type="ECO:0000313" key="3">
    <source>
        <dbReference type="Proteomes" id="UP000005408"/>
    </source>
</evidence>
<evidence type="ECO:0008006" key="4">
    <source>
        <dbReference type="Google" id="ProtNLM"/>
    </source>
</evidence>
<protein>
    <recommendedName>
        <fullName evidence="4">DUF4806 domain-containing protein</fullName>
    </recommendedName>
</protein>
<organism evidence="2 3">
    <name type="scientific">Magallana gigas</name>
    <name type="common">Pacific oyster</name>
    <name type="synonym">Crassostrea gigas</name>
    <dbReference type="NCBI Taxonomy" id="29159"/>
    <lineage>
        <taxon>Eukaryota</taxon>
        <taxon>Metazoa</taxon>
        <taxon>Spiralia</taxon>
        <taxon>Lophotrochozoa</taxon>
        <taxon>Mollusca</taxon>
        <taxon>Bivalvia</taxon>
        <taxon>Autobranchia</taxon>
        <taxon>Pteriomorphia</taxon>
        <taxon>Ostreida</taxon>
        <taxon>Ostreoidea</taxon>
        <taxon>Ostreidae</taxon>
        <taxon>Magallana</taxon>
    </lineage>
</organism>
<feature type="region of interest" description="Disordered" evidence="1">
    <location>
        <begin position="20"/>
        <end position="148"/>
    </location>
</feature>
<accession>A0A8W8MJC7</accession>
<dbReference type="PANTHER" id="PTHR34153:SF2">
    <property type="entry name" value="SI:CH211-262H13.3-RELATED"/>
    <property type="match status" value="1"/>
</dbReference>
<feature type="compositionally biased region" description="Polar residues" evidence="1">
    <location>
        <begin position="123"/>
        <end position="132"/>
    </location>
</feature>
<evidence type="ECO:0000313" key="2">
    <source>
        <dbReference type="EnsemblMetazoa" id="G33623.1:cds"/>
    </source>
</evidence>
<dbReference type="EnsemblMetazoa" id="G33623.1">
    <property type="protein sequence ID" value="G33623.1:cds"/>
    <property type="gene ID" value="G33623"/>
</dbReference>
<proteinExistence type="predicted"/>
<dbReference type="PANTHER" id="PTHR34153">
    <property type="entry name" value="SI:CH211-262H13.3-RELATED-RELATED"/>
    <property type="match status" value="1"/>
</dbReference>
<sequence>MDKKWIKFSSDDYRECEDYDETTAVESECDSEPVMKRKPKKKVMTQTTDSEPVMKRKPKKKVMSDFIMDSAEDNSSIKMQKKLPVAAPVMPPKPPQKISSKKKQDQSSLQSSRSYDRPCSRLSVESTPTLPSLSKRKQHQSSTDSFPMTEERFQRRVLYLLVEIRDLLKSPVTTASNTEDVDLVTIDSEEGFEALDRRLENRDFKASFKFLLQKIGGTDGTDHMKKAILRTMTNSYMTGLNMKGKRGKKAFGSSQLYLLIKETVLTSHTQYTESKFNEDLAKFLKYAPERVGGGGRRRRY</sequence>
<evidence type="ECO:0000256" key="1">
    <source>
        <dbReference type="SAM" id="MobiDB-lite"/>
    </source>
</evidence>
<name>A0A8W8MJC7_MAGGI</name>
<reference evidence="2" key="1">
    <citation type="submission" date="2022-08" db="UniProtKB">
        <authorList>
            <consortium name="EnsemblMetazoa"/>
        </authorList>
    </citation>
    <scope>IDENTIFICATION</scope>
    <source>
        <strain evidence="2">05x7-T-G4-1.051#20</strain>
    </source>
</reference>
<dbReference type="Proteomes" id="UP000005408">
    <property type="component" value="Unassembled WGS sequence"/>
</dbReference>
<feature type="compositionally biased region" description="Acidic residues" evidence="1">
    <location>
        <begin position="20"/>
        <end position="31"/>
    </location>
</feature>
<dbReference type="AlphaFoldDB" id="A0A8W8MJC7"/>
<keyword evidence="3" id="KW-1185">Reference proteome</keyword>